<dbReference type="STRING" id="448385.sce0950"/>
<keyword evidence="3" id="KW-1133">Transmembrane helix</keyword>
<evidence type="ECO:0000256" key="2">
    <source>
        <dbReference type="SAM" id="MobiDB-lite"/>
    </source>
</evidence>
<dbReference type="eggNOG" id="COG3119">
    <property type="taxonomic scope" value="Bacteria"/>
</dbReference>
<feature type="transmembrane region" description="Helical" evidence="3">
    <location>
        <begin position="97"/>
        <end position="117"/>
    </location>
</feature>
<dbReference type="InterPro" id="IPR017850">
    <property type="entry name" value="Alkaline_phosphatase_core_sf"/>
</dbReference>
<dbReference type="SUPFAM" id="SSF53649">
    <property type="entry name" value="Alkaline phosphatase-like"/>
    <property type="match status" value="1"/>
</dbReference>
<dbReference type="Proteomes" id="UP000002139">
    <property type="component" value="Chromosome"/>
</dbReference>
<dbReference type="Pfam" id="PF00884">
    <property type="entry name" value="Sulfatase"/>
    <property type="match status" value="1"/>
</dbReference>
<name>A9EUK4_SORC5</name>
<evidence type="ECO:0000256" key="1">
    <source>
        <dbReference type="ARBA" id="ARBA00008779"/>
    </source>
</evidence>
<sequence>MARLARRSKGFLASRAGNPGRRRHLHATEPPQKRSRYATSSVNSGASVLRSKALNHPPPVEADAASRSSRGFARDLGADRAAARARLRAVARARRRYGRLFLALPLLLIVMADVLLRGDRLLDLGGKHIASYLGAMVQSAALWGLLLFAASSRRGASRWLAALLFVTLATLSLGGQLYFHRQYATYLNLDATLFGTSLSASLFGQLRADGENFFRSVLPPLLLAIALVWLGRRIVRPGRTAWARAARLAAPAVVVAAFVLPCSYRTVQASTPDVIYFHAIGGLLKELAGVQTTAQVRPGLRTPPSLPPVTPRPGPRRNVLFILTESVRADATCSARMPVAAGEAPVACPGTPRIDAAVPDRLPLTQMRSNASTTAIGLAVLWSGLQPVATREALHTAPLVFDYAHAAGFDSAYWTSHHMMFANSRLYVQDLPVSHQCGATELDPLADIDLGADDRLLSAHVRSEVLSLREPFLAVAHFGNTHVPYLVDPENAPFQPALESKAPDDNEAYRNFYRNAVYRQDAAIADLIRFVRSSPVGERTVIVFTSDHGEAFREHGQLGHTGSILDEEIRVPGWIDAPPGTLTAAEEGALRAARDELVFHTDVAPTLLDLMGLWEEPALAGYRAAMVGHSLLRPSPGPAALALTNCTGIWGCAFKNWGMMRGNMKLESRAWDTAWHCYDVLADPREQRDLGPAACGDLPRLADALYGGPAGSVDVPAHLRDLAVGPRHD</sequence>
<dbReference type="HOGENOM" id="CLU_416706_0_0_7"/>
<keyword evidence="3" id="KW-0812">Transmembrane</keyword>
<dbReference type="InterPro" id="IPR000917">
    <property type="entry name" value="Sulfatase_N"/>
</dbReference>
<evidence type="ECO:0000313" key="6">
    <source>
        <dbReference type="Proteomes" id="UP000002139"/>
    </source>
</evidence>
<feature type="transmembrane region" description="Helical" evidence="3">
    <location>
        <begin position="160"/>
        <end position="179"/>
    </location>
</feature>
<gene>
    <name evidence="5" type="ordered locus">sce0950</name>
</gene>
<reference evidence="5 6" key="1">
    <citation type="journal article" date="2007" name="Nat. Biotechnol.">
        <title>Complete genome sequence of the myxobacterium Sorangium cellulosum.</title>
        <authorList>
            <person name="Schneiker S."/>
            <person name="Perlova O."/>
            <person name="Kaiser O."/>
            <person name="Gerth K."/>
            <person name="Alici A."/>
            <person name="Altmeyer M.O."/>
            <person name="Bartels D."/>
            <person name="Bekel T."/>
            <person name="Beyer S."/>
            <person name="Bode E."/>
            <person name="Bode H.B."/>
            <person name="Bolten C.J."/>
            <person name="Choudhuri J.V."/>
            <person name="Doss S."/>
            <person name="Elnakady Y.A."/>
            <person name="Frank B."/>
            <person name="Gaigalat L."/>
            <person name="Goesmann A."/>
            <person name="Groeger C."/>
            <person name="Gross F."/>
            <person name="Jelsbak L."/>
            <person name="Jelsbak L."/>
            <person name="Kalinowski J."/>
            <person name="Kegler C."/>
            <person name="Knauber T."/>
            <person name="Konietzny S."/>
            <person name="Kopp M."/>
            <person name="Krause L."/>
            <person name="Krug D."/>
            <person name="Linke B."/>
            <person name="Mahmud T."/>
            <person name="Martinez-Arias R."/>
            <person name="McHardy A.C."/>
            <person name="Merai M."/>
            <person name="Meyer F."/>
            <person name="Mormann S."/>
            <person name="Munoz-Dorado J."/>
            <person name="Perez J."/>
            <person name="Pradella S."/>
            <person name="Rachid S."/>
            <person name="Raddatz G."/>
            <person name="Rosenau F."/>
            <person name="Rueckert C."/>
            <person name="Sasse F."/>
            <person name="Scharfe M."/>
            <person name="Schuster S.C."/>
            <person name="Suen G."/>
            <person name="Treuner-Lange A."/>
            <person name="Velicer G.J."/>
            <person name="Vorholter F.-J."/>
            <person name="Weissman K.J."/>
            <person name="Welch R.D."/>
            <person name="Wenzel S.C."/>
            <person name="Whitworth D.E."/>
            <person name="Wilhelm S."/>
            <person name="Wittmann C."/>
            <person name="Bloecker H."/>
            <person name="Puehler A."/>
            <person name="Mueller R."/>
        </authorList>
    </citation>
    <scope>NUCLEOTIDE SEQUENCE [LARGE SCALE GENOMIC DNA]</scope>
    <source>
        <strain evidence="6">So ce56</strain>
    </source>
</reference>
<dbReference type="AlphaFoldDB" id="A9EUK4"/>
<dbReference type="GO" id="GO:0004065">
    <property type="term" value="F:arylsulfatase activity"/>
    <property type="evidence" value="ECO:0007669"/>
    <property type="project" value="TreeGrafter"/>
</dbReference>
<dbReference type="BioCyc" id="SCEL448385:SCE_RS04960-MONOMER"/>
<dbReference type="KEGG" id="scl:sce0950"/>
<feature type="transmembrane region" description="Helical" evidence="3">
    <location>
        <begin position="129"/>
        <end position="148"/>
    </location>
</feature>
<feature type="region of interest" description="Disordered" evidence="2">
    <location>
        <begin position="1"/>
        <end position="41"/>
    </location>
</feature>
<keyword evidence="3" id="KW-0472">Membrane</keyword>
<dbReference type="Gene3D" id="3.40.720.10">
    <property type="entry name" value="Alkaline Phosphatase, subunit A"/>
    <property type="match status" value="1"/>
</dbReference>
<feature type="transmembrane region" description="Helical" evidence="3">
    <location>
        <begin position="242"/>
        <end position="260"/>
    </location>
</feature>
<evidence type="ECO:0000313" key="5">
    <source>
        <dbReference type="EMBL" id="CAN91107.1"/>
    </source>
</evidence>
<feature type="transmembrane region" description="Helical" evidence="3">
    <location>
        <begin position="213"/>
        <end position="230"/>
    </location>
</feature>
<keyword evidence="6" id="KW-1185">Reference proteome</keyword>
<comment type="similarity">
    <text evidence="1">Belongs to the sulfatase family.</text>
</comment>
<protein>
    <submittedName>
        <fullName evidence="5">Membrane protein</fullName>
    </submittedName>
</protein>
<evidence type="ECO:0000256" key="3">
    <source>
        <dbReference type="SAM" id="Phobius"/>
    </source>
</evidence>
<proteinExistence type="inferred from homology"/>
<dbReference type="PANTHER" id="PTHR42693">
    <property type="entry name" value="ARYLSULFATASE FAMILY MEMBER"/>
    <property type="match status" value="1"/>
</dbReference>
<evidence type="ECO:0000259" key="4">
    <source>
        <dbReference type="Pfam" id="PF00884"/>
    </source>
</evidence>
<dbReference type="InterPro" id="IPR050738">
    <property type="entry name" value="Sulfatase"/>
</dbReference>
<dbReference type="EMBL" id="AM746676">
    <property type="protein sequence ID" value="CAN91107.1"/>
    <property type="molecule type" value="Genomic_DNA"/>
</dbReference>
<feature type="domain" description="Sulfatase N-terminal" evidence="4">
    <location>
        <begin position="317"/>
        <end position="612"/>
    </location>
</feature>
<dbReference type="PANTHER" id="PTHR42693:SF33">
    <property type="entry name" value="ARYLSULFATASE"/>
    <property type="match status" value="1"/>
</dbReference>
<organism evidence="5 6">
    <name type="scientific">Sorangium cellulosum (strain So ce56)</name>
    <name type="common">Polyangium cellulosum (strain So ce56)</name>
    <dbReference type="NCBI Taxonomy" id="448385"/>
    <lineage>
        <taxon>Bacteria</taxon>
        <taxon>Pseudomonadati</taxon>
        <taxon>Myxococcota</taxon>
        <taxon>Polyangia</taxon>
        <taxon>Polyangiales</taxon>
        <taxon>Polyangiaceae</taxon>
        <taxon>Sorangium</taxon>
    </lineage>
</organism>
<accession>A9EUK4</accession>